<organism evidence="7 8">
    <name type="scientific">Eiseniibacteriota bacterium</name>
    <dbReference type="NCBI Taxonomy" id="2212470"/>
    <lineage>
        <taxon>Bacteria</taxon>
        <taxon>Candidatus Eiseniibacteriota</taxon>
    </lineage>
</organism>
<feature type="region of interest" description="Disordered" evidence="6">
    <location>
        <begin position="1"/>
        <end position="24"/>
    </location>
</feature>
<comment type="caution">
    <text evidence="7">The sequence shown here is derived from an EMBL/GenBank/DDBJ whole genome shotgun (WGS) entry which is preliminary data.</text>
</comment>
<dbReference type="Pfam" id="PF00232">
    <property type="entry name" value="Glyco_hydro_1"/>
    <property type="match status" value="2"/>
</dbReference>
<reference evidence="7 8" key="1">
    <citation type="journal article" date="2019" name="Nat. Microbiol.">
        <title>Mediterranean grassland soil C-N compound turnover is dependent on rainfall and depth, and is mediated by genomically divergent microorganisms.</title>
        <authorList>
            <person name="Diamond S."/>
            <person name="Andeer P.F."/>
            <person name="Li Z."/>
            <person name="Crits-Christoph A."/>
            <person name="Burstein D."/>
            <person name="Anantharaman K."/>
            <person name="Lane K.R."/>
            <person name="Thomas B.C."/>
            <person name="Pan C."/>
            <person name="Northen T.R."/>
            <person name="Banfield J.F."/>
        </authorList>
    </citation>
    <scope>NUCLEOTIDE SEQUENCE [LARGE SCALE GENOMIC DNA]</scope>
    <source>
        <strain evidence="7">WS_3</strain>
    </source>
</reference>
<dbReference type="InterPro" id="IPR018120">
    <property type="entry name" value="Glyco_hydro_1_AS"/>
</dbReference>
<dbReference type="AlphaFoldDB" id="A0A538SIB3"/>
<dbReference type="Gene3D" id="3.20.20.80">
    <property type="entry name" value="Glycosidases"/>
    <property type="match status" value="1"/>
</dbReference>
<evidence type="ECO:0000256" key="3">
    <source>
        <dbReference type="ARBA" id="ARBA00023295"/>
    </source>
</evidence>
<evidence type="ECO:0000256" key="2">
    <source>
        <dbReference type="ARBA" id="ARBA00022801"/>
    </source>
</evidence>
<keyword evidence="3" id="KW-0326">Glycosidase</keyword>
<evidence type="ECO:0000256" key="4">
    <source>
        <dbReference type="PROSITE-ProRule" id="PRU10055"/>
    </source>
</evidence>
<keyword evidence="2 7" id="KW-0378">Hydrolase</keyword>
<gene>
    <name evidence="7" type="ORF">E6K73_06575</name>
</gene>
<dbReference type="InterPro" id="IPR001360">
    <property type="entry name" value="Glyco_hydro_1"/>
</dbReference>
<evidence type="ECO:0000313" key="8">
    <source>
        <dbReference type="Proteomes" id="UP000320184"/>
    </source>
</evidence>
<evidence type="ECO:0000256" key="1">
    <source>
        <dbReference type="ARBA" id="ARBA00010838"/>
    </source>
</evidence>
<dbReference type="Proteomes" id="UP000320184">
    <property type="component" value="Unassembled WGS sequence"/>
</dbReference>
<evidence type="ECO:0000256" key="6">
    <source>
        <dbReference type="SAM" id="MobiDB-lite"/>
    </source>
</evidence>
<dbReference type="PRINTS" id="PR00131">
    <property type="entry name" value="GLHYDRLASE1"/>
</dbReference>
<dbReference type="PANTHER" id="PTHR10353">
    <property type="entry name" value="GLYCOSYL HYDROLASE"/>
    <property type="match status" value="1"/>
</dbReference>
<dbReference type="PANTHER" id="PTHR10353:SF209">
    <property type="entry name" value="GALACTOLIPID GALACTOSYLTRANSFERASE SFR2, CHLOROPLASTIC"/>
    <property type="match status" value="1"/>
</dbReference>
<sequence>MREPAPAEPAGIPGRSMRPGSEEVPGARAANFKFPLGFLWGAATSSHQVEGNCTNNDWWAWEEAGKVREPSGLACDHYRRFREDFDLARELGHNAHRFSLEWSRIEPEEGRFSTEAIAHYRDVMEALRERGMEPVVTIHHFTLPRWLAEKGGWESDDIERRFERFVVRVVEEYRELARWWVTLNEPVVHVFKSYVIGQWPPGKQDLRAAVKVMRRMLRAHVRAYHAIHSRRPDAMVSVAQHALALGACNPRSWRDRLSVRVRSYLFNQLFLDALHRGALRVPGLLWERLPSGRTLDFVGINYYTRDFVRNTGFDLPGFLGNACPLDHHQHIGKRSSLGWEIYPEGLAAFLRLFARYRLPILVTENGVAADRDPDRWTFISLHLWQVARAIADGIPVLGYLYWSLLDNYEWADGYVARFGLVGVDFATQERTVRESARMLGDVIRRNEL</sequence>
<proteinExistence type="inferred from homology"/>
<dbReference type="PROSITE" id="PS00572">
    <property type="entry name" value="GLYCOSYL_HYDROL_F1_1"/>
    <property type="match status" value="1"/>
</dbReference>
<feature type="active site" description="Nucleophile" evidence="4">
    <location>
        <position position="364"/>
    </location>
</feature>
<accession>A0A538SIB3</accession>
<name>A0A538SIB3_UNCEI</name>
<dbReference type="SUPFAM" id="SSF51445">
    <property type="entry name" value="(Trans)glycosidases"/>
    <property type="match status" value="1"/>
</dbReference>
<evidence type="ECO:0000313" key="7">
    <source>
        <dbReference type="EMBL" id="TMQ51114.1"/>
    </source>
</evidence>
<dbReference type="GO" id="GO:0008422">
    <property type="term" value="F:beta-glucosidase activity"/>
    <property type="evidence" value="ECO:0007669"/>
    <property type="project" value="TreeGrafter"/>
</dbReference>
<evidence type="ECO:0000256" key="5">
    <source>
        <dbReference type="RuleBase" id="RU003690"/>
    </source>
</evidence>
<protein>
    <submittedName>
        <fullName evidence="7">Glycoside hydrolase family 1 protein</fullName>
    </submittedName>
</protein>
<comment type="similarity">
    <text evidence="1 5">Belongs to the glycosyl hydrolase 1 family.</text>
</comment>
<dbReference type="EMBL" id="VBOT01000080">
    <property type="protein sequence ID" value="TMQ51114.1"/>
    <property type="molecule type" value="Genomic_DNA"/>
</dbReference>
<dbReference type="GO" id="GO:0005975">
    <property type="term" value="P:carbohydrate metabolic process"/>
    <property type="evidence" value="ECO:0007669"/>
    <property type="project" value="InterPro"/>
</dbReference>
<dbReference type="InterPro" id="IPR017853">
    <property type="entry name" value="GH"/>
</dbReference>